<proteinExistence type="predicted"/>
<evidence type="ECO:0000256" key="5">
    <source>
        <dbReference type="ARBA" id="ARBA00023014"/>
    </source>
</evidence>
<dbReference type="SFLD" id="SFLDS00029">
    <property type="entry name" value="Radical_SAM"/>
    <property type="match status" value="1"/>
</dbReference>
<dbReference type="InterPro" id="IPR007197">
    <property type="entry name" value="rSAM"/>
</dbReference>
<dbReference type="CDD" id="cd01335">
    <property type="entry name" value="Radical_SAM"/>
    <property type="match status" value="1"/>
</dbReference>
<evidence type="ECO:0000256" key="4">
    <source>
        <dbReference type="ARBA" id="ARBA00023004"/>
    </source>
</evidence>
<dbReference type="AlphaFoldDB" id="A0A3A4NKV4"/>
<dbReference type="PROSITE" id="PS51918">
    <property type="entry name" value="RADICAL_SAM"/>
    <property type="match status" value="1"/>
</dbReference>
<dbReference type="Gene3D" id="3.20.20.70">
    <property type="entry name" value="Aldolase class I"/>
    <property type="match status" value="1"/>
</dbReference>
<comment type="cofactor">
    <cofactor evidence="1">
        <name>[4Fe-4S] cluster</name>
        <dbReference type="ChEBI" id="CHEBI:49883"/>
    </cofactor>
</comment>
<evidence type="ECO:0000256" key="3">
    <source>
        <dbReference type="ARBA" id="ARBA00022723"/>
    </source>
</evidence>
<keyword evidence="2" id="KW-0949">S-adenosyl-L-methionine</keyword>
<protein>
    <submittedName>
        <fullName evidence="7">Radical SAM protein</fullName>
    </submittedName>
</protein>
<organism evidence="7 8">
    <name type="scientific">Abyssobacteria bacterium (strain SURF_5)</name>
    <dbReference type="NCBI Taxonomy" id="2093360"/>
    <lineage>
        <taxon>Bacteria</taxon>
        <taxon>Pseudomonadati</taxon>
        <taxon>Candidatus Hydrogenedentota</taxon>
        <taxon>Candidatus Abyssobacteria</taxon>
    </lineage>
</organism>
<dbReference type="InterPro" id="IPR058240">
    <property type="entry name" value="rSAM_sf"/>
</dbReference>
<dbReference type="SFLD" id="SFLDG01067">
    <property type="entry name" value="SPASM/twitch_domain_containing"/>
    <property type="match status" value="1"/>
</dbReference>
<comment type="caution">
    <text evidence="7">The sequence shown here is derived from an EMBL/GenBank/DDBJ whole genome shotgun (WGS) entry which is preliminary data.</text>
</comment>
<evidence type="ECO:0000256" key="1">
    <source>
        <dbReference type="ARBA" id="ARBA00001966"/>
    </source>
</evidence>
<gene>
    <name evidence="7" type="ORF">C4520_13385</name>
</gene>
<name>A0A3A4NKV4_ABYX5</name>
<keyword evidence="4" id="KW-0408">Iron</keyword>
<dbReference type="PANTHER" id="PTHR11228">
    <property type="entry name" value="RADICAL SAM DOMAIN PROTEIN"/>
    <property type="match status" value="1"/>
</dbReference>
<dbReference type="GO" id="GO:0051536">
    <property type="term" value="F:iron-sulfur cluster binding"/>
    <property type="evidence" value="ECO:0007669"/>
    <property type="project" value="UniProtKB-KW"/>
</dbReference>
<reference evidence="7 8" key="1">
    <citation type="journal article" date="2017" name="ISME J.">
        <title>Energy and carbon metabolisms in a deep terrestrial subsurface fluid microbial community.</title>
        <authorList>
            <person name="Momper L."/>
            <person name="Jungbluth S.P."/>
            <person name="Lee M.D."/>
            <person name="Amend J.P."/>
        </authorList>
    </citation>
    <scope>NUCLEOTIDE SEQUENCE [LARGE SCALE GENOMIC DNA]</scope>
    <source>
        <strain evidence="7">SURF_5</strain>
    </source>
</reference>
<dbReference type="EMBL" id="QZKU01000092">
    <property type="protein sequence ID" value="RJP19175.1"/>
    <property type="molecule type" value="Genomic_DNA"/>
</dbReference>
<dbReference type="Proteomes" id="UP000265882">
    <property type="component" value="Unassembled WGS sequence"/>
</dbReference>
<keyword evidence="5" id="KW-0411">Iron-sulfur</keyword>
<dbReference type="InterPro" id="IPR050377">
    <property type="entry name" value="Radical_SAM_PqqE_MftC-like"/>
</dbReference>
<evidence type="ECO:0000313" key="7">
    <source>
        <dbReference type="EMBL" id="RJP19175.1"/>
    </source>
</evidence>
<dbReference type="PANTHER" id="PTHR11228:SF7">
    <property type="entry name" value="PQQA PEPTIDE CYCLASE"/>
    <property type="match status" value="1"/>
</dbReference>
<feature type="domain" description="Radical SAM core" evidence="6">
    <location>
        <begin position="52"/>
        <end position="286"/>
    </location>
</feature>
<sequence>MESDKNTPRKNDTEKVHNFAQKLLQPSLIEKLRSYVAWQRDVRAGIDSVPPNDAPISINLDLTTACNYRCGHCVDSRIINRSIAFEHENLLSSLDTLCRKGMRSVILIGGGEPTLYPGFEEVVSLLKSRGADVAVVTNGSNMQKVGQIAHLFGEKDWLRLSLDSGTNETFRAMHRPHAAISLEQICQDVKSLKQHHPNVVIGFSYVITWEGVNIKGREITPNINEIAIAARLAREHGFNFFSIKPILERDPSSAEVVGIPSKFSETIEKIGTAIRVARELETDNFRVLVSSNLRALKDDSLEAYKDQPENCHMTHFRNVLSPFGLFNCPACRGMEGASFGGKDSYAGDQNYGATMVQRARHIHSFNAKLKCRDVTCLYSPTNKYIEELIRHKGVSELKPSEEKGDYFL</sequence>
<keyword evidence="3" id="KW-0479">Metal-binding</keyword>
<evidence type="ECO:0000259" key="6">
    <source>
        <dbReference type="PROSITE" id="PS51918"/>
    </source>
</evidence>
<evidence type="ECO:0000256" key="2">
    <source>
        <dbReference type="ARBA" id="ARBA00022691"/>
    </source>
</evidence>
<dbReference type="Pfam" id="PF04055">
    <property type="entry name" value="Radical_SAM"/>
    <property type="match status" value="1"/>
</dbReference>
<dbReference type="GO" id="GO:0003824">
    <property type="term" value="F:catalytic activity"/>
    <property type="evidence" value="ECO:0007669"/>
    <property type="project" value="InterPro"/>
</dbReference>
<dbReference type="SUPFAM" id="SSF102114">
    <property type="entry name" value="Radical SAM enzymes"/>
    <property type="match status" value="1"/>
</dbReference>
<accession>A0A3A4NKV4</accession>
<dbReference type="InterPro" id="IPR013785">
    <property type="entry name" value="Aldolase_TIM"/>
</dbReference>
<dbReference type="GO" id="GO:0046872">
    <property type="term" value="F:metal ion binding"/>
    <property type="evidence" value="ECO:0007669"/>
    <property type="project" value="UniProtKB-KW"/>
</dbReference>
<evidence type="ECO:0000313" key="8">
    <source>
        <dbReference type="Proteomes" id="UP000265882"/>
    </source>
</evidence>